<evidence type="ECO:0000313" key="2">
    <source>
        <dbReference type="Proteomes" id="UP000632766"/>
    </source>
</evidence>
<evidence type="ECO:0000313" key="1">
    <source>
        <dbReference type="EMBL" id="MBH8562739.1"/>
    </source>
</evidence>
<dbReference type="AlphaFoldDB" id="A0A8J7HUJ2"/>
<proteinExistence type="predicted"/>
<gene>
    <name evidence="1" type="ORF">I8748_11200</name>
</gene>
<reference evidence="1 2" key="1">
    <citation type="journal article" date="2021" name="Int. J. Syst. Evol. Microbiol.">
        <title>Amazonocrinis nigriterrae gen. nov., sp. nov., Atlanticothrix silvestris gen. nov., sp. nov. and Dendronalium phyllosphericum gen. nov., sp. nov., nostocacean cyanobacteria from Brazilian environments.</title>
        <authorList>
            <person name="Alvarenga D.O."/>
            <person name="Andreote A.P.D."/>
            <person name="Branco L.H.Z."/>
            <person name="Delbaje E."/>
            <person name="Cruz R.B."/>
            <person name="Varani A.M."/>
            <person name="Fiore M.F."/>
        </authorList>
    </citation>
    <scope>NUCLEOTIDE SEQUENCE [LARGE SCALE GENOMIC DNA]</scope>
    <source>
        <strain evidence="1 2">CENA67</strain>
    </source>
</reference>
<sequence>MEVSKFTTPSENTQLEKIETPIKYKNISRREFMKLPLEERQRILAEQAELMLLHYQQDKEWQELEAGDLIDY</sequence>
<dbReference type="Proteomes" id="UP000632766">
    <property type="component" value="Unassembled WGS sequence"/>
</dbReference>
<comment type="caution">
    <text evidence="1">The sequence shown here is derived from an EMBL/GenBank/DDBJ whole genome shotgun (WGS) entry which is preliminary data.</text>
</comment>
<dbReference type="RefSeq" id="WP_198124641.1">
    <property type="nucleotide sequence ID" value="NZ_JAECZC010000015.1"/>
</dbReference>
<keyword evidence="2" id="KW-1185">Reference proteome</keyword>
<dbReference type="EMBL" id="JAECZC010000015">
    <property type="protein sequence ID" value="MBH8562739.1"/>
    <property type="molecule type" value="Genomic_DNA"/>
</dbReference>
<organism evidence="1 2">
    <name type="scientific">Amazonocrinis nigriterrae CENA67</name>
    <dbReference type="NCBI Taxonomy" id="2794033"/>
    <lineage>
        <taxon>Bacteria</taxon>
        <taxon>Bacillati</taxon>
        <taxon>Cyanobacteriota</taxon>
        <taxon>Cyanophyceae</taxon>
        <taxon>Nostocales</taxon>
        <taxon>Nostocaceae</taxon>
        <taxon>Amazonocrinis</taxon>
        <taxon>Amazonocrinis nigriterrae</taxon>
    </lineage>
</organism>
<protein>
    <submittedName>
        <fullName evidence="1">Uncharacterized protein</fullName>
    </submittedName>
</protein>
<accession>A0A8J7HUJ2</accession>
<name>A0A8J7HUJ2_9NOST</name>